<evidence type="ECO:0000256" key="1">
    <source>
        <dbReference type="SAM" id="SignalP"/>
    </source>
</evidence>
<reference evidence="2 3" key="1">
    <citation type="submission" date="2016-09" db="EMBL/GenBank/DDBJ databases">
        <title>genome sequence of Mycobacterium sp. 739 SCH.</title>
        <authorList>
            <person name="Greninger A.L."/>
            <person name="Qin X."/>
            <person name="Jerome K."/>
            <person name="Vora S."/>
            <person name="Quinn K."/>
        </authorList>
    </citation>
    <scope>NUCLEOTIDE SEQUENCE [LARGE SCALE GENOMIC DNA]</scope>
    <source>
        <strain evidence="2 3">SCH</strain>
    </source>
</reference>
<dbReference type="Gene3D" id="3.40.50.1820">
    <property type="entry name" value="alpha/beta hydrolase"/>
    <property type="match status" value="2"/>
</dbReference>
<name>A0A1E8PWB3_9MYCO</name>
<dbReference type="PANTHER" id="PTHR34853:SF1">
    <property type="entry name" value="LIPASE 5"/>
    <property type="match status" value="1"/>
</dbReference>
<dbReference type="PROSITE" id="PS51257">
    <property type="entry name" value="PROKAR_LIPOPROTEIN"/>
    <property type="match status" value="1"/>
</dbReference>
<organism evidence="2 3">
    <name type="scientific">Mycolicibacterium grossiae</name>
    <dbReference type="NCBI Taxonomy" id="1552759"/>
    <lineage>
        <taxon>Bacteria</taxon>
        <taxon>Bacillati</taxon>
        <taxon>Actinomycetota</taxon>
        <taxon>Actinomycetes</taxon>
        <taxon>Mycobacteriales</taxon>
        <taxon>Mycobacteriaceae</taxon>
        <taxon>Mycolicibacterium</taxon>
    </lineage>
</organism>
<evidence type="ECO:0008006" key="4">
    <source>
        <dbReference type="Google" id="ProtNLM"/>
    </source>
</evidence>
<dbReference type="PIRSF" id="PIRSF029171">
    <property type="entry name" value="Esterase_LipA"/>
    <property type="match status" value="1"/>
</dbReference>
<keyword evidence="3" id="KW-1185">Reference proteome</keyword>
<evidence type="ECO:0000313" key="3">
    <source>
        <dbReference type="Proteomes" id="UP000178953"/>
    </source>
</evidence>
<gene>
    <name evidence="2" type="ORF">BEL07_27875</name>
</gene>
<accession>A0A1E8PWB3</accession>
<feature type="chain" id="PRO_5038981322" description="Lipase" evidence="1">
    <location>
        <begin position="32"/>
        <end position="396"/>
    </location>
</feature>
<dbReference type="GO" id="GO:0016042">
    <property type="term" value="P:lipid catabolic process"/>
    <property type="evidence" value="ECO:0007669"/>
    <property type="project" value="InterPro"/>
</dbReference>
<dbReference type="RefSeq" id="WP_070356267.1">
    <property type="nucleotide sequence ID" value="NZ_CP043474.1"/>
</dbReference>
<dbReference type="OrthoDB" id="9798122at2"/>
<dbReference type="EMBL" id="MCHX01000119">
    <property type="protein sequence ID" value="OFJ50501.1"/>
    <property type="molecule type" value="Genomic_DNA"/>
</dbReference>
<comment type="caution">
    <text evidence="2">The sequence shown here is derived from an EMBL/GenBank/DDBJ whole genome shotgun (WGS) entry which is preliminary data.</text>
</comment>
<protein>
    <recommendedName>
        <fullName evidence="4">Lipase</fullName>
    </recommendedName>
</protein>
<dbReference type="Pfam" id="PF03583">
    <property type="entry name" value="LIP"/>
    <property type="match status" value="1"/>
</dbReference>
<proteinExistence type="predicted"/>
<sequence>MAGVGRSRGRTVTAAAVTVLSLLLASCSAPSAGPAAAPDVANGALLDAPTDLSVYPSLQGLTQRSLKIRYRSTSGIDGAPTTVSGTLLVPKGDPPPGGWRIASIGHPTSGLNSSCAPSTRPGLMGTAGEIGAFLSYGYLVVMSDYQGLGTPGPHPYLEPKTAARNVIDAVRAAREAVPEASNRFVAYGVSQGGQAVWAANEAMGEYGAGLDMVGSISIAAPTDLRPLVDAMENGTLTVQQRVLMPTILAGLAVSHPELHVDDYLRGEMRDRMDVFLGCADENSELRGRIASGAPPEDFRPSSRQAADALRRALGEDALPAQRAAAPMLVAYGDEDPVVLPEWTAAAVGRACSLGDVVAVVVAPGQGHGVLDIGAAPAEWTTGRFDGQPPPTACPPA</sequence>
<dbReference type="InterPro" id="IPR005152">
    <property type="entry name" value="Lipase_secreted"/>
</dbReference>
<dbReference type="PANTHER" id="PTHR34853">
    <property type="match status" value="1"/>
</dbReference>
<dbReference type="AlphaFoldDB" id="A0A1E8PWB3"/>
<evidence type="ECO:0000313" key="2">
    <source>
        <dbReference type="EMBL" id="OFJ50501.1"/>
    </source>
</evidence>
<dbReference type="Proteomes" id="UP000178953">
    <property type="component" value="Unassembled WGS sequence"/>
</dbReference>
<feature type="signal peptide" evidence="1">
    <location>
        <begin position="1"/>
        <end position="31"/>
    </location>
</feature>
<keyword evidence="1" id="KW-0732">Signal</keyword>
<dbReference type="GO" id="GO:0004806">
    <property type="term" value="F:triacylglycerol lipase activity"/>
    <property type="evidence" value="ECO:0007669"/>
    <property type="project" value="InterPro"/>
</dbReference>
<dbReference type="SUPFAM" id="SSF53474">
    <property type="entry name" value="alpha/beta-Hydrolases"/>
    <property type="match status" value="1"/>
</dbReference>
<dbReference type="InterPro" id="IPR029058">
    <property type="entry name" value="AB_hydrolase_fold"/>
</dbReference>